<dbReference type="AlphaFoldDB" id="A0A8J2FWD0"/>
<evidence type="ECO:0000313" key="1">
    <source>
        <dbReference type="EMBL" id="CAF0698561.1"/>
    </source>
</evidence>
<keyword evidence="2" id="KW-1185">Reference proteome</keyword>
<proteinExistence type="predicted"/>
<name>A0A8J2FWD0_9BACT</name>
<organism evidence="1 2">
    <name type="scientific">Candidatus Methylacidithermus pantelleriae</name>
    <dbReference type="NCBI Taxonomy" id="2744239"/>
    <lineage>
        <taxon>Bacteria</taxon>
        <taxon>Pseudomonadati</taxon>
        <taxon>Verrucomicrobiota</taxon>
        <taxon>Methylacidiphilae</taxon>
        <taxon>Methylacidiphilales</taxon>
        <taxon>Methylacidiphilaceae</taxon>
        <taxon>Candidatus Methylacidithermus</taxon>
    </lineage>
</organism>
<comment type="caution">
    <text evidence="1">The sequence shown here is derived from an EMBL/GenBank/DDBJ whole genome shotgun (WGS) entry which is preliminary data.</text>
</comment>
<dbReference type="RefSeq" id="WP_174583329.1">
    <property type="nucleotide sequence ID" value="NZ_CAJNOB010000021.1"/>
</dbReference>
<dbReference type="Proteomes" id="UP000663859">
    <property type="component" value="Unassembled WGS sequence"/>
</dbReference>
<sequence>MRRLQAKEFEEKELYRARDGLKGGLELGRKRNSIARIPLRGTSLVLSDLSHVSFEGGRAVGTGPLFMDTAGITEGIGARSFFSIATHAQGFPVFLRRFCEENRADLKTLVRLLVPLQRRLRIQEKTLVFDGGREKPGELGAAQRRGGPPDVTWAKRGRALRAMLGIFPKDRQLWLTDRR</sequence>
<accession>A0A8J2FWD0</accession>
<protein>
    <submittedName>
        <fullName evidence="1">Uncharacterized protein</fullName>
    </submittedName>
</protein>
<gene>
    <name evidence="1" type="ORF">MPNT_280026</name>
</gene>
<evidence type="ECO:0000313" key="2">
    <source>
        <dbReference type="Proteomes" id="UP000663859"/>
    </source>
</evidence>
<reference evidence="1" key="1">
    <citation type="submission" date="2021-02" db="EMBL/GenBank/DDBJ databases">
        <authorList>
            <person name="Cremers G."/>
            <person name="Picone N."/>
        </authorList>
    </citation>
    <scope>NUCLEOTIDE SEQUENCE</scope>
    <source>
        <strain evidence="1">PQ17</strain>
    </source>
</reference>
<dbReference type="EMBL" id="CAJNOB010000021">
    <property type="protein sequence ID" value="CAF0698561.1"/>
    <property type="molecule type" value="Genomic_DNA"/>
</dbReference>